<evidence type="ECO:0000313" key="3">
    <source>
        <dbReference type="Proteomes" id="UP000023152"/>
    </source>
</evidence>
<dbReference type="EMBL" id="ASPP01017377">
    <property type="protein sequence ID" value="ETO17042.1"/>
    <property type="molecule type" value="Genomic_DNA"/>
</dbReference>
<protein>
    <submittedName>
        <fullName evidence="2">Uncharacterized protein</fullName>
    </submittedName>
</protein>
<keyword evidence="3" id="KW-1185">Reference proteome</keyword>
<dbReference type="Proteomes" id="UP000023152">
    <property type="component" value="Unassembled WGS sequence"/>
</dbReference>
<evidence type="ECO:0000256" key="1">
    <source>
        <dbReference type="SAM" id="MobiDB-lite"/>
    </source>
</evidence>
<feature type="region of interest" description="Disordered" evidence="1">
    <location>
        <begin position="98"/>
        <end position="122"/>
    </location>
</feature>
<feature type="compositionally biased region" description="Polar residues" evidence="1">
    <location>
        <begin position="105"/>
        <end position="116"/>
    </location>
</feature>
<name>X6MUC0_RETFI</name>
<reference evidence="2 3" key="1">
    <citation type="journal article" date="2013" name="Curr. Biol.">
        <title>The Genome of the Foraminiferan Reticulomyxa filosa.</title>
        <authorList>
            <person name="Glockner G."/>
            <person name="Hulsmann N."/>
            <person name="Schleicher M."/>
            <person name="Noegel A.A."/>
            <person name="Eichinger L."/>
            <person name="Gallinger C."/>
            <person name="Pawlowski J."/>
            <person name="Sierra R."/>
            <person name="Euteneuer U."/>
            <person name="Pillet L."/>
            <person name="Moustafa A."/>
            <person name="Platzer M."/>
            <person name="Groth M."/>
            <person name="Szafranski K."/>
            <person name="Schliwa M."/>
        </authorList>
    </citation>
    <scope>NUCLEOTIDE SEQUENCE [LARGE SCALE GENOMIC DNA]</scope>
</reference>
<accession>X6MUC0</accession>
<comment type="caution">
    <text evidence="2">The sequence shown here is derived from an EMBL/GenBank/DDBJ whole genome shotgun (WGS) entry which is preliminary data.</text>
</comment>
<evidence type="ECO:0000313" key="2">
    <source>
        <dbReference type="EMBL" id="ETO17042.1"/>
    </source>
</evidence>
<organism evidence="2 3">
    <name type="scientific">Reticulomyxa filosa</name>
    <dbReference type="NCBI Taxonomy" id="46433"/>
    <lineage>
        <taxon>Eukaryota</taxon>
        <taxon>Sar</taxon>
        <taxon>Rhizaria</taxon>
        <taxon>Retaria</taxon>
        <taxon>Foraminifera</taxon>
        <taxon>Monothalamids</taxon>
        <taxon>Reticulomyxidae</taxon>
        <taxon>Reticulomyxa</taxon>
    </lineage>
</organism>
<dbReference type="AlphaFoldDB" id="X6MUC0"/>
<gene>
    <name evidence="2" type="ORF">RFI_20291</name>
</gene>
<sequence length="278" mass="31490">MDRCGPSLCRRATIIKLELVGDVEHWQSVNIELTAFYGSIVAKVVLVQQELAIFAELFPEHAMDYSRRVGCGTDQSQEIPALLPPDTKEQARQEDGVSCKVKPTSHGNVHNGSSDWNGDDNEKKKVSDDFVEFGYRNVLYPWKCAKSPLANVDNFTCLTPNENLNKFGNVKEWHTGALGRTFSINTSAQKKREKASRISESISARFVYLVFIEKMSLIFVELPSGSTMHYGRHVGQQSRKKELEDNEEKNVNTVRKYSTLRSNNHYIGKIIQCENDLI</sequence>
<proteinExistence type="predicted"/>